<evidence type="ECO:0000313" key="3">
    <source>
        <dbReference type="Proteomes" id="UP000584374"/>
    </source>
</evidence>
<gene>
    <name evidence="2" type="ORF">BJ970_004143</name>
</gene>
<sequence length="150" mass="16457">MLNNRPDLHSVFAIKGLAFQIGRCFTGFGPPFRRGLFADSPSAEVGHGMPSIADKLGFLSAAETAARLKIGPDSLKRLVAQDRIPYVTTPLGRLFVESEITEYAKTFVPPRRGRPPKGTSSRRRSRSVTHAQPGTDRHTMRPEQAGGETR</sequence>
<name>A0A840QDH2_9PSEU</name>
<feature type="region of interest" description="Disordered" evidence="1">
    <location>
        <begin position="105"/>
        <end position="150"/>
    </location>
</feature>
<comment type="caution">
    <text evidence="2">The sequence shown here is derived from an EMBL/GenBank/DDBJ whole genome shotgun (WGS) entry which is preliminary data.</text>
</comment>
<keyword evidence="3" id="KW-1185">Reference proteome</keyword>
<dbReference type="EMBL" id="JACHIW010000001">
    <property type="protein sequence ID" value="MBB5156609.1"/>
    <property type="molecule type" value="Genomic_DNA"/>
</dbReference>
<evidence type="ECO:0000313" key="2">
    <source>
        <dbReference type="EMBL" id="MBB5156609.1"/>
    </source>
</evidence>
<evidence type="ECO:0000256" key="1">
    <source>
        <dbReference type="SAM" id="MobiDB-lite"/>
    </source>
</evidence>
<evidence type="ECO:0008006" key="4">
    <source>
        <dbReference type="Google" id="ProtNLM"/>
    </source>
</evidence>
<protein>
    <recommendedName>
        <fullName evidence="4">Helix-turn-helix domain-containing protein</fullName>
    </recommendedName>
</protein>
<accession>A0A840QDH2</accession>
<dbReference type="Proteomes" id="UP000584374">
    <property type="component" value="Unassembled WGS sequence"/>
</dbReference>
<dbReference type="RefSeq" id="WP_184727718.1">
    <property type="nucleotide sequence ID" value="NZ_JACHIW010000001.1"/>
</dbReference>
<dbReference type="AlphaFoldDB" id="A0A840QDH2"/>
<feature type="compositionally biased region" description="Basic residues" evidence="1">
    <location>
        <begin position="111"/>
        <end position="127"/>
    </location>
</feature>
<organism evidence="2 3">
    <name type="scientific">Saccharopolyspora phatthalungensis</name>
    <dbReference type="NCBI Taxonomy" id="664693"/>
    <lineage>
        <taxon>Bacteria</taxon>
        <taxon>Bacillati</taxon>
        <taxon>Actinomycetota</taxon>
        <taxon>Actinomycetes</taxon>
        <taxon>Pseudonocardiales</taxon>
        <taxon>Pseudonocardiaceae</taxon>
        <taxon>Saccharopolyspora</taxon>
    </lineage>
</organism>
<reference evidence="2 3" key="1">
    <citation type="submission" date="2020-08" db="EMBL/GenBank/DDBJ databases">
        <title>Sequencing the genomes of 1000 actinobacteria strains.</title>
        <authorList>
            <person name="Klenk H.-P."/>
        </authorList>
    </citation>
    <scope>NUCLEOTIDE SEQUENCE [LARGE SCALE GENOMIC DNA]</scope>
    <source>
        <strain evidence="2 3">DSM 45584</strain>
    </source>
</reference>
<proteinExistence type="predicted"/>